<evidence type="ECO:0000313" key="2">
    <source>
        <dbReference type="EMBL" id="TSM77348.1"/>
    </source>
</evidence>
<keyword evidence="3" id="KW-1185">Reference proteome</keyword>
<comment type="caution">
    <text evidence="2">The sequence shown here is derived from an EMBL/GenBank/DDBJ whole genome shotgun (WGS) entry which is preliminary data.</text>
</comment>
<dbReference type="AlphaFoldDB" id="A0A556U4Z7"/>
<feature type="signal peptide" evidence="1">
    <location>
        <begin position="1"/>
        <end position="18"/>
    </location>
</feature>
<evidence type="ECO:0000313" key="3">
    <source>
        <dbReference type="Proteomes" id="UP000319801"/>
    </source>
</evidence>
<proteinExistence type="predicted"/>
<dbReference type="EMBL" id="VCAZ01000049">
    <property type="protein sequence ID" value="TSM77348.1"/>
    <property type="molecule type" value="Genomic_DNA"/>
</dbReference>
<feature type="chain" id="PRO_5021976372" evidence="1">
    <location>
        <begin position="19"/>
        <end position="191"/>
    </location>
</feature>
<accession>A0A556U4Z7</accession>
<organism evidence="2 3">
    <name type="scientific">Bagarius yarrelli</name>
    <name type="common">Goonch</name>
    <name type="synonym">Bagrus yarrelli</name>
    <dbReference type="NCBI Taxonomy" id="175774"/>
    <lineage>
        <taxon>Eukaryota</taxon>
        <taxon>Metazoa</taxon>
        <taxon>Chordata</taxon>
        <taxon>Craniata</taxon>
        <taxon>Vertebrata</taxon>
        <taxon>Euteleostomi</taxon>
        <taxon>Actinopterygii</taxon>
        <taxon>Neopterygii</taxon>
        <taxon>Teleostei</taxon>
        <taxon>Ostariophysi</taxon>
        <taxon>Siluriformes</taxon>
        <taxon>Sisoridae</taxon>
        <taxon>Sisorinae</taxon>
        <taxon>Bagarius</taxon>
    </lineage>
</organism>
<dbReference type="Proteomes" id="UP000319801">
    <property type="component" value="Unassembled WGS sequence"/>
</dbReference>
<gene>
    <name evidence="2" type="ORF">Baya_6098</name>
</gene>
<keyword evidence="1" id="KW-0732">Signal</keyword>
<sequence length="191" mass="22011">MPWRTLLADTLPLTITSGLHLILKQVPCWLKRQLNESTALKNKNANGGAYVLQCPASQEHRDLWETRFVQINKSPSLRLQGTALVFNGLGRFIPFLIQTTKNRRKQKRSSFKTTAEPLTVTRYRLSAGLWIEFHCLLNSITKLDRDFRNCTSVPVCPVTLQNLRSVKAVLNLKFKQRICIMRRHKPSRINT</sequence>
<evidence type="ECO:0000256" key="1">
    <source>
        <dbReference type="SAM" id="SignalP"/>
    </source>
</evidence>
<protein>
    <submittedName>
        <fullName evidence="2">Uncharacterized protein</fullName>
    </submittedName>
</protein>
<name>A0A556U4Z7_BAGYA</name>
<reference evidence="2 3" key="1">
    <citation type="journal article" date="2019" name="Genome Biol. Evol.">
        <title>Whole-Genome Sequencing of the Giant Devil Catfish, Bagarius yarrelli.</title>
        <authorList>
            <person name="Jiang W."/>
            <person name="Lv Y."/>
            <person name="Cheng L."/>
            <person name="Yang K."/>
            <person name="Chao B."/>
            <person name="Wang X."/>
            <person name="Li Y."/>
            <person name="Pan X."/>
            <person name="You X."/>
            <person name="Zhang Y."/>
            <person name="Yang J."/>
            <person name="Li J."/>
            <person name="Zhang X."/>
            <person name="Liu S."/>
            <person name="Sun C."/>
            <person name="Yang J."/>
            <person name="Shi Q."/>
        </authorList>
    </citation>
    <scope>NUCLEOTIDE SEQUENCE [LARGE SCALE GENOMIC DNA]</scope>
    <source>
        <strain evidence="2">JWS20170419001</strain>
        <tissue evidence="2">Muscle</tissue>
    </source>
</reference>